<dbReference type="NCBIfam" id="TIGR00445">
    <property type="entry name" value="mraY"/>
    <property type="match status" value="1"/>
</dbReference>
<keyword evidence="7 9" id="KW-0479">Metal-binding</keyword>
<feature type="transmembrane region" description="Helical" evidence="7">
    <location>
        <begin position="231"/>
        <end position="251"/>
    </location>
</feature>
<comment type="pathway">
    <text evidence="7">Cell wall biogenesis; peptidoglycan biosynthesis.</text>
</comment>
<keyword evidence="6 7" id="KW-0472">Membrane</keyword>
<keyword evidence="7" id="KW-0131">Cell cycle</keyword>
<reference evidence="10" key="2">
    <citation type="journal article" date="2021" name="PeerJ">
        <title>Extensive microbial diversity within the chicken gut microbiome revealed by metagenomics and culture.</title>
        <authorList>
            <person name="Gilroy R."/>
            <person name="Ravi A."/>
            <person name="Getino M."/>
            <person name="Pursley I."/>
            <person name="Horton D.L."/>
            <person name="Alikhan N.F."/>
            <person name="Baker D."/>
            <person name="Gharbi K."/>
            <person name="Hall N."/>
            <person name="Watson M."/>
            <person name="Adriaenssens E.M."/>
            <person name="Foster-Nyarko E."/>
            <person name="Jarju S."/>
            <person name="Secka A."/>
            <person name="Antonio M."/>
            <person name="Oren A."/>
            <person name="Chaudhuri R.R."/>
            <person name="La Ragione R."/>
            <person name="Hildebrand F."/>
            <person name="Pallen M.J."/>
        </authorList>
    </citation>
    <scope>NUCLEOTIDE SEQUENCE</scope>
    <source>
        <strain evidence="10">2830</strain>
    </source>
</reference>
<comment type="cofactor">
    <cofactor evidence="7 9">
        <name>Mg(2+)</name>
        <dbReference type="ChEBI" id="CHEBI:18420"/>
    </cofactor>
</comment>
<evidence type="ECO:0000313" key="11">
    <source>
        <dbReference type="Proteomes" id="UP000824124"/>
    </source>
</evidence>
<keyword evidence="7" id="KW-0132">Cell division</keyword>
<evidence type="ECO:0000256" key="4">
    <source>
        <dbReference type="ARBA" id="ARBA00022692"/>
    </source>
</evidence>
<feature type="transmembrane region" description="Helical" evidence="7">
    <location>
        <begin position="257"/>
        <end position="279"/>
    </location>
</feature>
<evidence type="ECO:0000313" key="10">
    <source>
        <dbReference type="EMBL" id="HIU11012.1"/>
    </source>
</evidence>
<dbReference type="Proteomes" id="UP000824124">
    <property type="component" value="Unassembled WGS sequence"/>
</dbReference>
<feature type="transmembrane region" description="Helical" evidence="7">
    <location>
        <begin position="206"/>
        <end position="224"/>
    </location>
</feature>
<dbReference type="EC" id="2.7.8.13" evidence="7 8"/>
<dbReference type="HAMAP" id="MF_00038">
    <property type="entry name" value="MraY"/>
    <property type="match status" value="1"/>
</dbReference>
<keyword evidence="7 9" id="KW-0460">Magnesium</keyword>
<evidence type="ECO:0000256" key="9">
    <source>
        <dbReference type="PIRSR" id="PIRSR600715-1"/>
    </source>
</evidence>
<keyword evidence="5 7" id="KW-1133">Transmembrane helix</keyword>
<evidence type="ECO:0000256" key="5">
    <source>
        <dbReference type="ARBA" id="ARBA00022989"/>
    </source>
</evidence>
<feature type="transmembrane region" description="Helical" evidence="7">
    <location>
        <begin position="111"/>
        <end position="129"/>
    </location>
</feature>
<evidence type="ECO:0000256" key="2">
    <source>
        <dbReference type="ARBA" id="ARBA00005583"/>
    </source>
</evidence>
<dbReference type="PROSITE" id="PS01348">
    <property type="entry name" value="MRAY_2"/>
    <property type="match status" value="1"/>
</dbReference>
<dbReference type="CDD" id="cd06852">
    <property type="entry name" value="GT_MraY"/>
    <property type="match status" value="1"/>
</dbReference>
<proteinExistence type="inferred from homology"/>
<dbReference type="Pfam" id="PF00953">
    <property type="entry name" value="Glycos_transf_4"/>
    <property type="match status" value="1"/>
</dbReference>
<dbReference type="InterPro" id="IPR003524">
    <property type="entry name" value="PNAcMuramoyl-5peptid_Trfase"/>
</dbReference>
<dbReference type="GO" id="GO:0009252">
    <property type="term" value="P:peptidoglycan biosynthetic process"/>
    <property type="evidence" value="ECO:0007669"/>
    <property type="project" value="UniProtKB-UniRule"/>
</dbReference>
<organism evidence="10 11">
    <name type="scientific">Candidatus Avidehalobacter gallistercoris</name>
    <dbReference type="NCBI Taxonomy" id="2840694"/>
    <lineage>
        <taxon>Bacteria</taxon>
        <taxon>Bacillati</taxon>
        <taxon>Bacillota</taxon>
        <taxon>Clostridia</taxon>
        <taxon>Eubacteriales</taxon>
        <taxon>Peptococcaceae</taxon>
        <taxon>Peptococcaceae incertae sedis</taxon>
        <taxon>Candidatus Avidehalobacter</taxon>
    </lineage>
</organism>
<evidence type="ECO:0000256" key="1">
    <source>
        <dbReference type="ARBA" id="ARBA00004141"/>
    </source>
</evidence>
<accession>A0A9D1KYD9</accession>
<keyword evidence="7" id="KW-0961">Cell wall biogenesis/degradation</keyword>
<evidence type="ECO:0000256" key="7">
    <source>
        <dbReference type="HAMAP-Rule" id="MF_00038"/>
    </source>
</evidence>
<reference evidence="10" key="1">
    <citation type="submission" date="2020-10" db="EMBL/GenBank/DDBJ databases">
        <authorList>
            <person name="Gilroy R."/>
        </authorList>
    </citation>
    <scope>NUCLEOTIDE SEQUENCE</scope>
    <source>
        <strain evidence="10">2830</strain>
    </source>
</reference>
<keyword evidence="7" id="KW-0573">Peptidoglycan synthesis</keyword>
<name>A0A9D1KYD9_9FIRM</name>
<dbReference type="GO" id="GO:0008360">
    <property type="term" value="P:regulation of cell shape"/>
    <property type="evidence" value="ECO:0007669"/>
    <property type="project" value="UniProtKB-KW"/>
</dbReference>
<dbReference type="AlphaFoldDB" id="A0A9D1KYD9"/>
<dbReference type="GO" id="GO:0071555">
    <property type="term" value="P:cell wall organization"/>
    <property type="evidence" value="ECO:0007669"/>
    <property type="project" value="UniProtKB-KW"/>
</dbReference>
<feature type="transmembrane region" description="Helical" evidence="7">
    <location>
        <begin position="306"/>
        <end position="327"/>
    </location>
</feature>
<comment type="function">
    <text evidence="7">Catalyzes the initial step of the lipid cycle reactions in the biosynthesis of the cell wall peptidoglycan: transfers peptidoglycan precursor phospho-MurNAc-pentapeptide from UDP-MurNAc-pentapeptide onto the lipid carrier undecaprenyl phosphate, yielding undecaprenyl-pyrophosphoryl-MurNAc-pentapeptide, known as lipid I.</text>
</comment>
<feature type="binding site" evidence="9">
    <location>
        <position position="235"/>
    </location>
    <ligand>
        <name>Mg(2+)</name>
        <dbReference type="ChEBI" id="CHEBI:18420"/>
    </ligand>
</feature>
<keyword evidence="7" id="KW-0133">Cell shape</keyword>
<dbReference type="Pfam" id="PF10555">
    <property type="entry name" value="MraY_sig1"/>
    <property type="match status" value="1"/>
</dbReference>
<dbReference type="GO" id="GO:0008963">
    <property type="term" value="F:phospho-N-acetylmuramoyl-pentapeptide-transferase activity"/>
    <property type="evidence" value="ECO:0007669"/>
    <property type="project" value="UniProtKB-UniRule"/>
</dbReference>
<evidence type="ECO:0000256" key="6">
    <source>
        <dbReference type="ARBA" id="ARBA00023136"/>
    </source>
</evidence>
<comment type="catalytic activity">
    <reaction evidence="7">
        <text>UDP-N-acetyl-alpha-D-muramoyl-L-alanyl-gamma-D-glutamyl-meso-2,6-diaminopimeloyl-D-alanyl-D-alanine + di-trans,octa-cis-undecaprenyl phosphate = di-trans,octa-cis-undecaprenyl diphospho-N-acetyl-alpha-D-muramoyl-L-alanyl-D-glutamyl-meso-2,6-diaminopimeloyl-D-alanyl-D-alanine + UMP</text>
        <dbReference type="Rhea" id="RHEA:28386"/>
        <dbReference type="ChEBI" id="CHEBI:57865"/>
        <dbReference type="ChEBI" id="CHEBI:60392"/>
        <dbReference type="ChEBI" id="CHEBI:61386"/>
        <dbReference type="ChEBI" id="CHEBI:61387"/>
        <dbReference type="EC" id="2.7.8.13"/>
    </reaction>
</comment>
<comment type="subcellular location">
    <subcellularLocation>
        <location evidence="7">Cell membrane</location>
        <topology evidence="7">Multi-pass membrane protein</topology>
    </subcellularLocation>
    <subcellularLocation>
        <location evidence="1">Membrane</location>
        <topology evidence="1">Multi-pass membrane protein</topology>
    </subcellularLocation>
</comment>
<dbReference type="InterPro" id="IPR018480">
    <property type="entry name" value="PNAcMuramoyl-5peptid_Trfase_CS"/>
</dbReference>
<feature type="transmembrane region" description="Helical" evidence="7">
    <location>
        <begin position="6"/>
        <end position="29"/>
    </location>
</feature>
<feature type="binding site" evidence="9">
    <location>
        <position position="166"/>
    </location>
    <ligand>
        <name>Mg(2+)</name>
        <dbReference type="ChEBI" id="CHEBI:18420"/>
    </ligand>
</feature>
<dbReference type="GO" id="GO:0046872">
    <property type="term" value="F:metal ion binding"/>
    <property type="evidence" value="ECO:0007669"/>
    <property type="project" value="UniProtKB-KW"/>
</dbReference>
<keyword evidence="7" id="KW-1003">Cell membrane</keyword>
<feature type="transmembrane region" description="Helical" evidence="7">
    <location>
        <begin position="75"/>
        <end position="99"/>
    </location>
</feature>
<dbReference type="GO" id="GO:0005886">
    <property type="term" value="C:plasma membrane"/>
    <property type="evidence" value="ECO:0007669"/>
    <property type="project" value="UniProtKB-SubCell"/>
</dbReference>
<feature type="transmembrane region" description="Helical" evidence="7">
    <location>
        <begin position="50"/>
        <end position="69"/>
    </location>
</feature>
<dbReference type="PANTHER" id="PTHR22926">
    <property type="entry name" value="PHOSPHO-N-ACETYLMURAMOYL-PENTAPEPTIDE-TRANSFERASE"/>
    <property type="match status" value="1"/>
</dbReference>
<dbReference type="PANTHER" id="PTHR22926:SF5">
    <property type="entry name" value="PHOSPHO-N-ACETYLMURAMOYL-PENTAPEPTIDE-TRANSFERASE HOMOLOG"/>
    <property type="match status" value="1"/>
</dbReference>
<protein>
    <recommendedName>
        <fullName evidence="7 8">Phospho-N-acetylmuramoyl-pentapeptide-transferase</fullName>
        <ecNumber evidence="7 8">2.7.8.13</ecNumber>
    </recommendedName>
    <alternativeName>
        <fullName evidence="7">UDP-MurNAc-pentapeptide phosphotransferase</fullName>
    </alternativeName>
</protein>
<dbReference type="GO" id="GO:0051301">
    <property type="term" value="P:cell division"/>
    <property type="evidence" value="ECO:0007669"/>
    <property type="project" value="UniProtKB-KW"/>
</dbReference>
<evidence type="ECO:0000256" key="8">
    <source>
        <dbReference type="NCBIfam" id="TIGR00445"/>
    </source>
</evidence>
<sequence length="328" mass="35347">MERALLALAAAFVLAALLGRPLIAVLHYLKFGQTIREDGPKRHLVKSGTPTMGGVIFLLPFVLVSLVLAGTSQTVLLFVGAVLMFGLIGLADDGIIIVLHRSLGLTARQKLLLQFIFAFLFVYFAERFLGRGTDLIFPVTGWKWELGGWYYPLIATYMVFITNAVNLTDGLDGLAGGVSFQVLLAYVLICLLALPQMPAPGVDYAGLALSAGALAGGLLGFLLYNKYPAKVFMGDTGSLALGAAVFALAVLTKTEVVFVLLGLVYIAEACSVMLQVASFKLFGRRIFRMSPLHHHFEMGGWSETKIVRTFWTVSAVCVLAGLLLLVLS</sequence>
<keyword evidence="4 7" id="KW-0812">Transmembrane</keyword>
<evidence type="ECO:0000256" key="3">
    <source>
        <dbReference type="ARBA" id="ARBA00022679"/>
    </source>
</evidence>
<dbReference type="InterPro" id="IPR000715">
    <property type="entry name" value="Glycosyl_transferase_4"/>
</dbReference>
<gene>
    <name evidence="7" type="primary">mraY</name>
    <name evidence="10" type="ORF">IAB00_07260</name>
</gene>
<comment type="caution">
    <text evidence="10">The sequence shown here is derived from an EMBL/GenBank/DDBJ whole genome shotgun (WGS) entry which is preliminary data.</text>
</comment>
<comment type="similarity">
    <text evidence="2 7">Belongs to the glycosyltransferase 4 family. MraY subfamily.</text>
</comment>
<feature type="transmembrane region" description="Helical" evidence="7">
    <location>
        <begin position="149"/>
        <end position="167"/>
    </location>
</feature>
<feature type="transmembrane region" description="Helical" evidence="7">
    <location>
        <begin position="174"/>
        <end position="194"/>
    </location>
</feature>
<keyword evidence="3 7" id="KW-0808">Transferase</keyword>
<dbReference type="PROSITE" id="PS01347">
    <property type="entry name" value="MRAY_1"/>
    <property type="match status" value="1"/>
</dbReference>
<dbReference type="EMBL" id="DVMH01000036">
    <property type="protein sequence ID" value="HIU11012.1"/>
    <property type="molecule type" value="Genomic_DNA"/>
</dbReference>